<reference evidence="16 17" key="1">
    <citation type="submission" date="2020-05" db="EMBL/GenBank/DDBJ databases">
        <title>Nakamurella sp. DB0629 isolated from air conditioner.</title>
        <authorList>
            <person name="Kim D.H."/>
            <person name="Kim D.-U."/>
        </authorList>
    </citation>
    <scope>NUCLEOTIDE SEQUENCE [LARGE SCALE GENOMIC DNA]</scope>
    <source>
        <strain evidence="16 17">DB0629</strain>
    </source>
</reference>
<dbReference type="AlphaFoldDB" id="A0A849AAD4"/>
<evidence type="ECO:0000259" key="15">
    <source>
        <dbReference type="PROSITE" id="PS51352"/>
    </source>
</evidence>
<evidence type="ECO:0000256" key="12">
    <source>
        <dbReference type="ARBA" id="ARBA00082991"/>
    </source>
</evidence>
<evidence type="ECO:0000256" key="2">
    <source>
        <dbReference type="ARBA" id="ARBA00022862"/>
    </source>
</evidence>
<evidence type="ECO:0000256" key="11">
    <source>
        <dbReference type="ARBA" id="ARBA00068979"/>
    </source>
</evidence>
<keyword evidence="17" id="KW-1185">Reference proteome</keyword>
<comment type="similarity">
    <text evidence="8">Belongs to the peroxiredoxin family. AhpE subfamily.</text>
</comment>
<feature type="domain" description="Thioredoxin" evidence="15">
    <location>
        <begin position="8"/>
        <end position="159"/>
    </location>
</feature>
<evidence type="ECO:0000256" key="6">
    <source>
        <dbReference type="ARBA" id="ARBA00052774"/>
    </source>
</evidence>
<keyword evidence="1" id="KW-0575">Peroxidase</keyword>
<feature type="active site" description="Cysteine sulfenic acid (-SOH) intermediate; for peroxidase activity" evidence="14">
    <location>
        <position position="51"/>
    </location>
</feature>
<dbReference type="PIRSF" id="PIRSF000239">
    <property type="entry name" value="AHPC"/>
    <property type="match status" value="1"/>
</dbReference>
<evidence type="ECO:0000256" key="1">
    <source>
        <dbReference type="ARBA" id="ARBA00022559"/>
    </source>
</evidence>
<dbReference type="InterPro" id="IPR000866">
    <property type="entry name" value="AhpC/TSA"/>
</dbReference>
<evidence type="ECO:0000256" key="4">
    <source>
        <dbReference type="ARBA" id="ARBA00023284"/>
    </source>
</evidence>
<dbReference type="Pfam" id="PF00578">
    <property type="entry name" value="AhpC-TSA"/>
    <property type="match status" value="1"/>
</dbReference>
<dbReference type="PANTHER" id="PTHR43110:SF1">
    <property type="entry name" value="THIOL PEROXIDASE"/>
    <property type="match status" value="1"/>
</dbReference>
<keyword evidence="3" id="KW-0560">Oxidoreductase</keyword>
<dbReference type="InterPro" id="IPR013766">
    <property type="entry name" value="Thioredoxin_domain"/>
</dbReference>
<comment type="function">
    <text evidence="7">Thiol-specific peroxidase that catalyzes the reduction of hydrogen peroxide and organic hydroperoxides to water and alcohols, respectively. Plays a role in cell protection against oxidative stress by detoxifying peroxides. May represent an important antioxidant defense against cytotoxic peroxides, especially peroxynitrite, which can be formed by activated macrophages during infection.</text>
</comment>
<evidence type="ECO:0000313" key="16">
    <source>
        <dbReference type="EMBL" id="NNG37479.1"/>
    </source>
</evidence>
<dbReference type="PROSITE" id="PS51352">
    <property type="entry name" value="THIOREDOXIN_2"/>
    <property type="match status" value="1"/>
</dbReference>
<comment type="caution">
    <text evidence="16">The sequence shown here is derived from an EMBL/GenBank/DDBJ whole genome shotgun (WGS) entry which is preliminary data.</text>
</comment>
<comment type="catalytic activity">
    <reaction evidence="6">
        <text>[mycoredoxin]-L-dithiol + a hydroperoxide = [mycoredoxin]-L-disulfide + an alcohol + H2O</text>
        <dbReference type="Rhea" id="RHEA:62640"/>
        <dbReference type="Rhea" id="RHEA-COMP:16137"/>
        <dbReference type="Rhea" id="RHEA-COMP:16138"/>
        <dbReference type="ChEBI" id="CHEBI:15377"/>
        <dbReference type="ChEBI" id="CHEBI:29950"/>
        <dbReference type="ChEBI" id="CHEBI:30879"/>
        <dbReference type="ChEBI" id="CHEBI:35924"/>
        <dbReference type="ChEBI" id="CHEBI:50058"/>
        <dbReference type="EC" id="1.11.1.29"/>
    </reaction>
</comment>
<dbReference type="Proteomes" id="UP000562984">
    <property type="component" value="Unassembled WGS sequence"/>
</dbReference>
<dbReference type="CDD" id="cd03018">
    <property type="entry name" value="PRX_AhpE_like"/>
    <property type="match status" value="1"/>
</dbReference>
<evidence type="ECO:0000256" key="3">
    <source>
        <dbReference type="ARBA" id="ARBA00023002"/>
    </source>
</evidence>
<evidence type="ECO:0000256" key="5">
    <source>
        <dbReference type="ARBA" id="ARBA00032824"/>
    </source>
</evidence>
<proteinExistence type="inferred from homology"/>
<keyword evidence="4" id="KW-0676">Redox-active center</keyword>
<evidence type="ECO:0000256" key="13">
    <source>
        <dbReference type="ARBA" id="ARBA00083736"/>
    </source>
</evidence>
<accession>A0A849AAD4</accession>
<dbReference type="RefSeq" id="WP_171201179.1">
    <property type="nucleotide sequence ID" value="NZ_JABEND010000014.1"/>
</dbReference>
<gene>
    <name evidence="16" type="ORF">HKD39_17595</name>
</gene>
<organism evidence="16 17">
    <name type="scientific">Nakamurella aerolata</name>
    <dbReference type="NCBI Taxonomy" id="1656892"/>
    <lineage>
        <taxon>Bacteria</taxon>
        <taxon>Bacillati</taxon>
        <taxon>Actinomycetota</taxon>
        <taxon>Actinomycetes</taxon>
        <taxon>Nakamurellales</taxon>
        <taxon>Nakamurellaceae</taxon>
        <taxon>Nakamurella</taxon>
    </lineage>
</organism>
<evidence type="ECO:0000256" key="14">
    <source>
        <dbReference type="PIRSR" id="PIRSR000239-1"/>
    </source>
</evidence>
<protein>
    <recommendedName>
        <fullName evidence="11">Alkyl hydroperoxide reductase E</fullName>
        <ecNumber evidence="10">1.11.1.29</ecNumber>
    </recommendedName>
    <alternativeName>
        <fullName evidence="12">Mycoredoxin-dependent peroxiredoxin</fullName>
    </alternativeName>
    <alternativeName>
        <fullName evidence="13">Peroxiredoxin AhpE</fullName>
    </alternativeName>
    <alternativeName>
        <fullName evidence="5">Thioredoxin peroxidase</fullName>
    </alternativeName>
</protein>
<comment type="subunit">
    <text evidence="9">Homodimer. Forms both dimers and octamers; a tightly-associated dimer and a ring-like octamer.</text>
</comment>
<evidence type="ECO:0000256" key="8">
    <source>
        <dbReference type="ARBA" id="ARBA00060973"/>
    </source>
</evidence>
<dbReference type="PANTHER" id="PTHR43110">
    <property type="entry name" value="THIOL PEROXIDASE"/>
    <property type="match status" value="1"/>
</dbReference>
<evidence type="ECO:0000256" key="9">
    <source>
        <dbReference type="ARBA" id="ARBA00065226"/>
    </source>
</evidence>
<dbReference type="FunFam" id="3.40.30.10:FF:000118">
    <property type="entry name" value="Peroxiredoxin AhpE"/>
    <property type="match status" value="1"/>
</dbReference>
<evidence type="ECO:0000256" key="10">
    <source>
        <dbReference type="ARBA" id="ARBA00067009"/>
    </source>
</evidence>
<dbReference type="InterPro" id="IPR024706">
    <property type="entry name" value="Peroxiredoxin_AhpC-typ"/>
</dbReference>
<name>A0A849AAD4_9ACTN</name>
<keyword evidence="2" id="KW-0049">Antioxidant</keyword>
<dbReference type="InterPro" id="IPR036249">
    <property type="entry name" value="Thioredoxin-like_sf"/>
</dbReference>
<dbReference type="Gene3D" id="3.40.30.10">
    <property type="entry name" value="Glutaredoxin"/>
    <property type="match status" value="1"/>
</dbReference>
<dbReference type="GO" id="GO:0004601">
    <property type="term" value="F:peroxidase activity"/>
    <property type="evidence" value="ECO:0007669"/>
    <property type="project" value="UniProtKB-KW"/>
</dbReference>
<dbReference type="EC" id="1.11.1.29" evidence="10"/>
<dbReference type="EMBL" id="JABEND010000014">
    <property type="protein sequence ID" value="NNG37479.1"/>
    <property type="molecule type" value="Genomic_DNA"/>
</dbReference>
<dbReference type="InterPro" id="IPR050455">
    <property type="entry name" value="Tpx_Peroxidase_subfamily"/>
</dbReference>
<evidence type="ECO:0000256" key="7">
    <source>
        <dbReference type="ARBA" id="ARBA00056930"/>
    </source>
</evidence>
<dbReference type="SUPFAM" id="SSF52833">
    <property type="entry name" value="Thioredoxin-like"/>
    <property type="match status" value="1"/>
</dbReference>
<sequence length="159" mass="17065">MSEAARPPAVGDSAPAFTLSDADRQSVSLADFAGKKSVLLVFYPFAFSGICTGELCAVRDDLPSFSNDAVQVLAISTDPTFALKAWVQDQGYTFPLLSDFWPHGEVAKAYGVFNSDAGMAIRGTFLVDQDGIVQFAEVNQPGEPRDQDAWRRAIAALPS</sequence>
<evidence type="ECO:0000313" key="17">
    <source>
        <dbReference type="Proteomes" id="UP000562984"/>
    </source>
</evidence>